<evidence type="ECO:0000259" key="2">
    <source>
        <dbReference type="SMART" id="SM00903"/>
    </source>
</evidence>
<dbReference type="InterPro" id="IPR012349">
    <property type="entry name" value="Split_barrel_FMN-bd"/>
</dbReference>
<dbReference type="Proteomes" id="UP000008817">
    <property type="component" value="Chromosome"/>
</dbReference>
<dbReference type="GO" id="GO:0010181">
    <property type="term" value="F:FMN binding"/>
    <property type="evidence" value="ECO:0007669"/>
    <property type="project" value="InterPro"/>
</dbReference>
<dbReference type="GO" id="GO:0052881">
    <property type="term" value="F:4-hydroxyphenylacetate 3-monooxygenase activity"/>
    <property type="evidence" value="ECO:0007669"/>
    <property type="project" value="UniProtKB-EC"/>
</dbReference>
<gene>
    <name evidence="3" type="ordered locus">RHECIAT_CH0002378</name>
</gene>
<dbReference type="PANTHER" id="PTHR30466">
    <property type="entry name" value="FLAVIN REDUCTASE"/>
    <property type="match status" value="1"/>
</dbReference>
<keyword evidence="3" id="KW-0503">Monooxygenase</keyword>
<dbReference type="EC" id="1.14.14.9" evidence="3"/>
<name>B3PP46_RHIE6</name>
<organism evidence="3 4">
    <name type="scientific">Rhizobium etli (strain CIAT 652)</name>
    <dbReference type="NCBI Taxonomy" id="491916"/>
    <lineage>
        <taxon>Bacteria</taxon>
        <taxon>Pseudomonadati</taxon>
        <taxon>Pseudomonadota</taxon>
        <taxon>Alphaproteobacteria</taxon>
        <taxon>Hyphomicrobiales</taxon>
        <taxon>Rhizobiaceae</taxon>
        <taxon>Rhizobium/Agrobacterium group</taxon>
        <taxon>Rhizobium</taxon>
    </lineage>
</organism>
<dbReference type="Gene3D" id="2.30.110.10">
    <property type="entry name" value="Electron Transport, Fmn-binding Protein, Chain A"/>
    <property type="match status" value="1"/>
</dbReference>
<dbReference type="KEGG" id="rec:RHECIAT_CH0002378"/>
<dbReference type="PANTHER" id="PTHR30466:SF1">
    <property type="entry name" value="FMN REDUCTASE (NADH) RUTF"/>
    <property type="match status" value="1"/>
</dbReference>
<proteinExistence type="predicted"/>
<dbReference type="InterPro" id="IPR050268">
    <property type="entry name" value="NADH-dep_flavin_reductase"/>
</dbReference>
<dbReference type="EMBL" id="CP001074">
    <property type="protein sequence ID" value="ACE91332.1"/>
    <property type="molecule type" value="Genomic_DNA"/>
</dbReference>
<keyword evidence="1 3" id="KW-0560">Oxidoreductase</keyword>
<protein>
    <submittedName>
        <fullName evidence="3">Probable 4-hydroxyphenylacetate 3-monooxygenase protein</fullName>
        <ecNumber evidence="3">1.14.14.9</ecNumber>
    </submittedName>
</protein>
<evidence type="ECO:0000313" key="3">
    <source>
        <dbReference type="EMBL" id="ACE91332.1"/>
    </source>
</evidence>
<dbReference type="SMART" id="SM00903">
    <property type="entry name" value="Flavin_Reduct"/>
    <property type="match status" value="1"/>
</dbReference>
<dbReference type="GO" id="GO:0042602">
    <property type="term" value="F:riboflavin reductase (NADPH) activity"/>
    <property type="evidence" value="ECO:0007669"/>
    <property type="project" value="TreeGrafter"/>
</dbReference>
<evidence type="ECO:0000256" key="1">
    <source>
        <dbReference type="ARBA" id="ARBA00023002"/>
    </source>
</evidence>
<reference evidence="3 4" key="1">
    <citation type="submission" date="2008-04" db="EMBL/GenBank/DDBJ databases">
        <title>Genome diversity and DNA divergence of Rhizobium etli.</title>
        <authorList>
            <person name="Gonzalez V."/>
            <person name="Acosta J.L."/>
            <person name="Santamaria R.I."/>
            <person name="Bustos P."/>
            <person name="Hernandez-Gonzalez I.L."/>
            <person name="Fernandez J.L."/>
            <person name="Diaz R."/>
            <person name="Flores M."/>
            <person name="Mora J."/>
            <person name="Palacios R."/>
            <person name="Davila G."/>
        </authorList>
    </citation>
    <scope>NUCLEOTIDE SEQUENCE [LARGE SCALE GENOMIC DNA]</scope>
    <source>
        <strain evidence="3 4">CIAT 652</strain>
    </source>
</reference>
<dbReference type="HOGENOM" id="CLU_059021_2_1_5"/>
<dbReference type="eggNOG" id="COG1853">
    <property type="taxonomic scope" value="Bacteria"/>
</dbReference>
<sequence length="190" mass="20978">MTQRTLQDFALLCNCMQSAEERTETQVLNRQHIDPGLYRDAMSRYAGHVQLVTTATEGLRRGVTITAACSVSDNPASVLICLNNTNPKNEIFFRSGIFVLNTLGAHHQGVADAFSGRTALTDEERFASARFDTLVTGAPVLADALAAFDCRVTDIKEMPTHNVIFGEVAAVRFSEKHPALIYMNRDYHTL</sequence>
<dbReference type="AlphaFoldDB" id="B3PP46"/>
<dbReference type="GO" id="GO:0006208">
    <property type="term" value="P:pyrimidine nucleobase catabolic process"/>
    <property type="evidence" value="ECO:0007669"/>
    <property type="project" value="TreeGrafter"/>
</dbReference>
<evidence type="ECO:0000313" key="4">
    <source>
        <dbReference type="Proteomes" id="UP000008817"/>
    </source>
</evidence>
<dbReference type="SUPFAM" id="SSF50475">
    <property type="entry name" value="FMN-binding split barrel"/>
    <property type="match status" value="1"/>
</dbReference>
<accession>B3PP46</accession>
<dbReference type="Pfam" id="PF01613">
    <property type="entry name" value="Flavin_Reduct"/>
    <property type="match status" value="1"/>
</dbReference>
<dbReference type="InterPro" id="IPR002563">
    <property type="entry name" value="Flavin_Rdtase-like_dom"/>
</dbReference>
<feature type="domain" description="Flavin reductase like" evidence="2">
    <location>
        <begin position="42"/>
        <end position="189"/>
    </location>
</feature>